<gene>
    <name evidence="1" type="ORF">PENTCL1PPCAC_19080</name>
</gene>
<proteinExistence type="predicted"/>
<feature type="non-terminal residue" evidence="1">
    <location>
        <position position="1"/>
    </location>
</feature>
<name>A0AAV5TR05_9BILA</name>
<accession>A0AAV5TR05</accession>
<keyword evidence="2" id="KW-1185">Reference proteome</keyword>
<dbReference type="Proteomes" id="UP001432027">
    <property type="component" value="Unassembled WGS sequence"/>
</dbReference>
<comment type="caution">
    <text evidence="1">The sequence shown here is derived from an EMBL/GenBank/DDBJ whole genome shotgun (WGS) entry which is preliminary data.</text>
</comment>
<evidence type="ECO:0000313" key="1">
    <source>
        <dbReference type="EMBL" id="GMS96905.1"/>
    </source>
</evidence>
<protein>
    <recommendedName>
        <fullName evidence="3">F-box domain-containing protein</fullName>
    </recommendedName>
</protein>
<evidence type="ECO:0008006" key="3">
    <source>
        <dbReference type="Google" id="ProtNLM"/>
    </source>
</evidence>
<sequence length="337" mass="39103">FFESLPFEIMSMILEYVPESVLNLRQASSALKYQVDDYARQCGTIQLIDNLTLIITKNPWLCRKSGIPVFMTAHVHVLPEKSKIFLLRLQLIHPLEDLRKRITLHTSDLITIDFRKEDFENVLEFLPDWTGRQIESARLNICWENKKMSAVSRILKGTKINRLVVKIHTLNDASLSHLFKMLDSHEVSELSLEVGSNTASADPVETLLRMATVLRCILITQLNVEGIEINSNYLFGARNVEWSRIILDMFSKKMDKLSIDNDWFKGYLSKQCADTLVRRLPMIGKHVWFEVTCHQYPNKVDEMSNNHLVQADDIGCIWRFLKIKHLSRAKEELFPTE</sequence>
<dbReference type="EMBL" id="BTSX01000004">
    <property type="protein sequence ID" value="GMS96905.1"/>
    <property type="molecule type" value="Genomic_DNA"/>
</dbReference>
<evidence type="ECO:0000313" key="2">
    <source>
        <dbReference type="Proteomes" id="UP001432027"/>
    </source>
</evidence>
<dbReference type="AlphaFoldDB" id="A0AAV5TR05"/>
<reference evidence="1" key="1">
    <citation type="submission" date="2023-10" db="EMBL/GenBank/DDBJ databases">
        <title>Genome assembly of Pristionchus species.</title>
        <authorList>
            <person name="Yoshida K."/>
            <person name="Sommer R.J."/>
        </authorList>
    </citation>
    <scope>NUCLEOTIDE SEQUENCE</scope>
    <source>
        <strain evidence="1">RS0144</strain>
    </source>
</reference>
<organism evidence="1 2">
    <name type="scientific">Pristionchus entomophagus</name>
    <dbReference type="NCBI Taxonomy" id="358040"/>
    <lineage>
        <taxon>Eukaryota</taxon>
        <taxon>Metazoa</taxon>
        <taxon>Ecdysozoa</taxon>
        <taxon>Nematoda</taxon>
        <taxon>Chromadorea</taxon>
        <taxon>Rhabditida</taxon>
        <taxon>Rhabditina</taxon>
        <taxon>Diplogasteromorpha</taxon>
        <taxon>Diplogasteroidea</taxon>
        <taxon>Neodiplogasteridae</taxon>
        <taxon>Pristionchus</taxon>
    </lineage>
</organism>